<dbReference type="InterPro" id="IPR006680">
    <property type="entry name" value="Amidohydro-rel"/>
</dbReference>
<dbReference type="Pfam" id="PF01979">
    <property type="entry name" value="Amidohydro_1"/>
    <property type="match status" value="1"/>
</dbReference>
<gene>
    <name evidence="2" type="ORF">EDD72_11643</name>
</gene>
<dbReference type="AlphaFoldDB" id="A0A4V2USA1"/>
<dbReference type="InterPro" id="IPR051781">
    <property type="entry name" value="Metallo-dep_Hydrolase"/>
</dbReference>
<dbReference type="PANTHER" id="PTHR43135">
    <property type="entry name" value="ALPHA-D-RIBOSE 1-METHYLPHOSPHONATE 5-TRIPHOSPHATE DIPHOSPHATASE"/>
    <property type="match status" value="1"/>
</dbReference>
<dbReference type="CDD" id="cd01309">
    <property type="entry name" value="Met_dep_hydrolase_C"/>
    <property type="match status" value="1"/>
</dbReference>
<protein>
    <submittedName>
        <fullName evidence="2">Imidazolonepropionase-like amidohydrolase</fullName>
    </submittedName>
</protein>
<dbReference type="InterPro" id="IPR011059">
    <property type="entry name" value="Metal-dep_hydrolase_composite"/>
</dbReference>
<dbReference type="Gene3D" id="3.20.20.140">
    <property type="entry name" value="Metal-dependent hydrolases"/>
    <property type="match status" value="1"/>
</dbReference>
<dbReference type="PANTHER" id="PTHR43135:SF3">
    <property type="entry name" value="ALPHA-D-RIBOSE 1-METHYLPHOSPHONATE 5-TRIPHOSPHATE DIPHOSPHATASE"/>
    <property type="match status" value="1"/>
</dbReference>
<keyword evidence="2" id="KW-0378">Hydrolase</keyword>
<feature type="domain" description="Amidohydrolase-related" evidence="1">
    <location>
        <begin position="51"/>
        <end position="382"/>
    </location>
</feature>
<accession>A0A4V2USA1</accession>
<proteinExistence type="predicted"/>
<dbReference type="GO" id="GO:0016810">
    <property type="term" value="F:hydrolase activity, acting on carbon-nitrogen (but not peptide) bonds"/>
    <property type="evidence" value="ECO:0007669"/>
    <property type="project" value="InterPro"/>
</dbReference>
<dbReference type="RefSeq" id="WP_132769748.1">
    <property type="nucleotide sequence ID" value="NZ_SMAB01000016.1"/>
</dbReference>
<evidence type="ECO:0000313" key="3">
    <source>
        <dbReference type="Proteomes" id="UP000295788"/>
    </source>
</evidence>
<dbReference type="EMBL" id="SMAB01000016">
    <property type="protein sequence ID" value="TCS80622.1"/>
    <property type="molecule type" value="Genomic_DNA"/>
</dbReference>
<dbReference type="Proteomes" id="UP000295788">
    <property type="component" value="Unassembled WGS sequence"/>
</dbReference>
<keyword evidence="3" id="KW-1185">Reference proteome</keyword>
<organism evidence="2 3">
    <name type="scientific">Tepidibacillus fermentans</name>
    <dbReference type="NCBI Taxonomy" id="1281767"/>
    <lineage>
        <taxon>Bacteria</taxon>
        <taxon>Bacillati</taxon>
        <taxon>Bacillota</taxon>
        <taxon>Bacilli</taxon>
        <taxon>Bacillales</taxon>
        <taxon>Bacillaceae</taxon>
        <taxon>Tepidibacillus</taxon>
    </lineage>
</organism>
<dbReference type="InterPro" id="IPR032466">
    <property type="entry name" value="Metal_Hydrolase"/>
</dbReference>
<comment type="caution">
    <text evidence="2">The sequence shown here is derived from an EMBL/GenBank/DDBJ whole genome shotgun (WGS) entry which is preliminary data.</text>
</comment>
<evidence type="ECO:0000313" key="2">
    <source>
        <dbReference type="EMBL" id="TCS80622.1"/>
    </source>
</evidence>
<sequence>MIAIINARINTITKGIIDRGSILIENGKIKALGESLVIPNEAKIINAANKWITPGIIDAHTHLGVFEETIGWAGADANEMTDPVTPHVRALDAINPYDQGFKDALRGGVTTVQIMPGSANVIGGEMSIVKTYGRVVEEMIVKELSGVKIAFGENPKRVYGEKKQMPSTRMGTAAILRENLVKAQNYLRKMELGEVDPAKAPDIDLKMETLVKVLKREIPVRAHAHRADDIMTAIRIAEEFNLDLTLEHCTEGHLIADIIAEKGYKAAVGPTMSNRSKIELGDRGWHTLVALDQAGVPISIITDHPVIPIEYITIAAAIAVREGLSEESAWRALTINPASHIGIEDRVGSLEVGKDADIVIWSGNPFDYMTKVEVTMINGKIVYQQEDKNV</sequence>
<dbReference type="SUPFAM" id="SSF51556">
    <property type="entry name" value="Metallo-dependent hydrolases"/>
    <property type="match status" value="1"/>
</dbReference>
<name>A0A4V2USA1_9BACI</name>
<evidence type="ECO:0000259" key="1">
    <source>
        <dbReference type="Pfam" id="PF01979"/>
    </source>
</evidence>
<reference evidence="2 3" key="1">
    <citation type="submission" date="2019-03" db="EMBL/GenBank/DDBJ databases">
        <title>Genomic Encyclopedia of Type Strains, Phase IV (KMG-IV): sequencing the most valuable type-strain genomes for metagenomic binning, comparative biology and taxonomic classification.</title>
        <authorList>
            <person name="Goeker M."/>
        </authorList>
    </citation>
    <scope>NUCLEOTIDE SEQUENCE [LARGE SCALE GENOMIC DNA]</scope>
    <source>
        <strain evidence="2 3">DSM 23802</strain>
    </source>
</reference>
<dbReference type="OrthoDB" id="9802793at2"/>
<dbReference type="SUPFAM" id="SSF51338">
    <property type="entry name" value="Composite domain of metallo-dependent hydrolases"/>
    <property type="match status" value="1"/>
</dbReference>